<feature type="compositionally biased region" description="Low complexity" evidence="4">
    <location>
        <begin position="252"/>
        <end position="265"/>
    </location>
</feature>
<dbReference type="InterPro" id="IPR012340">
    <property type="entry name" value="NA-bd_OB-fold"/>
</dbReference>
<feature type="region of interest" description="Disordered" evidence="4">
    <location>
        <begin position="194"/>
        <end position="344"/>
    </location>
</feature>
<dbReference type="Pfam" id="PF00181">
    <property type="entry name" value="Ribosomal_L2_N"/>
    <property type="match status" value="1"/>
</dbReference>
<protein>
    <recommendedName>
        <fullName evidence="10">SAM domain-containing protein</fullName>
    </recommendedName>
</protein>
<dbReference type="SMART" id="SM01383">
    <property type="entry name" value="Ribosomal_L2"/>
    <property type="match status" value="1"/>
</dbReference>
<comment type="similarity">
    <text evidence="1">Belongs to the universal ribosomal protein uL2 family.</text>
</comment>
<dbReference type="GO" id="GO:0032543">
    <property type="term" value="P:mitochondrial translation"/>
    <property type="evidence" value="ECO:0007669"/>
    <property type="project" value="TreeGrafter"/>
</dbReference>
<reference evidence="8" key="1">
    <citation type="journal article" date="2020" name="J Insects Food Feed">
        <title>The yellow mealworm (Tenebrio molitor) genome: a resource for the emerging insects as food and feed industry.</title>
        <authorList>
            <person name="Eriksson T."/>
            <person name="Andere A."/>
            <person name="Kelstrup H."/>
            <person name="Emery V."/>
            <person name="Picard C."/>
        </authorList>
    </citation>
    <scope>NUCLEOTIDE SEQUENCE</scope>
    <source>
        <strain evidence="8">Stoneville</strain>
        <tissue evidence="8">Whole head</tissue>
    </source>
</reference>
<name>A0A8J6HIK9_TENMO</name>
<dbReference type="AlphaFoldDB" id="A0A8J6HIK9"/>
<feature type="transmembrane region" description="Helical" evidence="5">
    <location>
        <begin position="903"/>
        <end position="927"/>
    </location>
</feature>
<dbReference type="GO" id="GO:0003735">
    <property type="term" value="F:structural constituent of ribosome"/>
    <property type="evidence" value="ECO:0007669"/>
    <property type="project" value="InterPro"/>
</dbReference>
<dbReference type="InterPro" id="IPR002171">
    <property type="entry name" value="Ribosomal_uL2"/>
</dbReference>
<dbReference type="InterPro" id="IPR014722">
    <property type="entry name" value="Rib_uL2_dom2"/>
</dbReference>
<sequence length="928" mass="103335">MAQKLLRIEQFTTAELGEFLKKNGCSEFEETIINQEVSGKMFLDLNELQILKWKLALSEKRKLMNFLKELKENPQKFVVQTESVIKDNVGLNRRQSISRQFKEKLELVIGPKPPDQKIGKKPAVLPKPKEENAEKTSSPSDYLQMDGNNVQKSEAEAHYDHDGYLLPVKKDVVEENDYEPSPSDEIVRNFMSATSSKNMTPFHLRKPLPLPRESTDERGYISGPSNRTIDSAQPPQLISLSSLTQKAPKMNTPSPTTPKSSPKVVVQDDSDSSDSEPTYQPVDYGDDIVPKTASNENLNTETPNTNCEGKQRNTESSGPQERRRSHEEAVTKILDTSAPHSQTLGKEFFPTRRPLPPLPHQHKNLNTLQMTSSVPDNLAKNYNTRTVAQAGKIPNNKGKSISESNLVSKENEVAQIYGNVDDDQTTEFKYPGSYELHLPKLKSAKQALPLPPHTLPQIPLDLNTDWKTRSDDNGFGKSHVYLDKICIVLVPMAISNKIQVCRNRVLKLSSVRHRHVPVPKPVIGYGKGYRRIVHFPEKYTVEPLNVTNLGGRDPETGRLAVKGIGGGIKHKYHWVDWKRVGPAEGPPQTERVIQIIKDGCRTANVALVAHGDKMKYILATENMKAGDIIRTSCHIPRIPVRPHEGDAYPLGALPTGTQVHCIEPYPGLGGFLVHTAGSFATILRKAPDNRVIVMMPSRLSNVEHSDTPIGSAQKNRELGNRPRSGWWQRKTGRFGRKIRRPPPVKVVDAKDTTAPEVVKLNFDGYFTKTINAHRSGQNVIVVIEDTEWGIGASQLRSAEDIGCVDLDQSLQLRMAQFKSDPEKMQDVNEFLNELFEKAQKEAETRNGTKSKSKLEYQVSIDGCGLNLPPDIQKSIMLAATGLSELGLGRTGHGHTPAPLPPGFLPQFVIVQILFVALLSIATNSVLIH</sequence>
<evidence type="ECO:0000313" key="9">
    <source>
        <dbReference type="Proteomes" id="UP000719412"/>
    </source>
</evidence>
<evidence type="ECO:0000256" key="5">
    <source>
        <dbReference type="SAM" id="Phobius"/>
    </source>
</evidence>
<dbReference type="GO" id="GO:0003723">
    <property type="term" value="F:RNA binding"/>
    <property type="evidence" value="ECO:0007669"/>
    <property type="project" value="TreeGrafter"/>
</dbReference>
<evidence type="ECO:0000256" key="3">
    <source>
        <dbReference type="ARBA" id="ARBA00023274"/>
    </source>
</evidence>
<evidence type="ECO:0000256" key="1">
    <source>
        <dbReference type="ARBA" id="ARBA00005636"/>
    </source>
</evidence>
<dbReference type="InterPro" id="IPR022669">
    <property type="entry name" value="Ribosomal_uL2_C"/>
</dbReference>
<dbReference type="Gene3D" id="2.30.30.30">
    <property type="match status" value="1"/>
</dbReference>
<keyword evidence="2" id="KW-0689">Ribosomal protein</keyword>
<keyword evidence="3" id="KW-0687">Ribonucleoprotein</keyword>
<dbReference type="InterPro" id="IPR022666">
    <property type="entry name" value="Ribosomal_uL2_RNA-bd_dom"/>
</dbReference>
<feature type="compositionally biased region" description="Low complexity" evidence="4">
    <location>
        <begin position="295"/>
        <end position="308"/>
    </location>
</feature>
<dbReference type="Gene3D" id="2.40.50.140">
    <property type="entry name" value="Nucleic acid-binding proteins"/>
    <property type="match status" value="1"/>
</dbReference>
<comment type="caution">
    <text evidence="8">The sequence shown here is derived from an EMBL/GenBank/DDBJ whole genome shotgun (WGS) entry which is preliminary data.</text>
</comment>
<keyword evidence="5" id="KW-0472">Membrane</keyword>
<dbReference type="Pfam" id="PF03947">
    <property type="entry name" value="Ribosomal_L2_C"/>
    <property type="match status" value="1"/>
</dbReference>
<dbReference type="Gene3D" id="1.10.150.50">
    <property type="entry name" value="Transcription Factor, Ets-1"/>
    <property type="match status" value="1"/>
</dbReference>
<keyword evidence="9" id="KW-1185">Reference proteome</keyword>
<feature type="compositionally biased region" description="Polar residues" evidence="4">
    <location>
        <begin position="135"/>
        <end position="146"/>
    </location>
</feature>
<dbReference type="SMART" id="SM01382">
    <property type="entry name" value="Ribosomal_L2_C"/>
    <property type="match status" value="1"/>
</dbReference>
<evidence type="ECO:0000259" key="6">
    <source>
        <dbReference type="SMART" id="SM01382"/>
    </source>
</evidence>
<dbReference type="PANTHER" id="PTHR13691:SF73">
    <property type="entry name" value="LARGE RIBOSOMAL SUBUNIT PROTEIN UL2M"/>
    <property type="match status" value="1"/>
</dbReference>
<dbReference type="PANTHER" id="PTHR13691">
    <property type="entry name" value="RIBOSOMAL PROTEIN L2"/>
    <property type="match status" value="1"/>
</dbReference>
<feature type="domain" description="Large ribosomal subunit protein uL2 C-terminal" evidence="6">
    <location>
        <begin position="642"/>
        <end position="745"/>
    </location>
</feature>
<feature type="region of interest" description="Disordered" evidence="4">
    <location>
        <begin position="703"/>
        <end position="726"/>
    </location>
</feature>
<feature type="domain" description="Large ribosomal subunit protein uL2 RNA-binding" evidence="7">
    <location>
        <begin position="551"/>
        <end position="631"/>
    </location>
</feature>
<feature type="compositionally biased region" description="Basic and acidic residues" evidence="4">
    <location>
        <begin position="320"/>
        <end position="330"/>
    </location>
</feature>
<evidence type="ECO:0000313" key="8">
    <source>
        <dbReference type="EMBL" id="KAH0815310.1"/>
    </source>
</evidence>
<evidence type="ECO:0000256" key="4">
    <source>
        <dbReference type="SAM" id="MobiDB-lite"/>
    </source>
</evidence>
<reference evidence="8" key="2">
    <citation type="submission" date="2021-08" db="EMBL/GenBank/DDBJ databases">
        <authorList>
            <person name="Eriksson T."/>
        </authorList>
    </citation>
    <scope>NUCLEOTIDE SEQUENCE</scope>
    <source>
        <strain evidence="8">Stoneville</strain>
        <tissue evidence="8">Whole head</tissue>
    </source>
</reference>
<dbReference type="EMBL" id="JABDTM020023265">
    <property type="protein sequence ID" value="KAH0815310.1"/>
    <property type="molecule type" value="Genomic_DNA"/>
</dbReference>
<dbReference type="Proteomes" id="UP000719412">
    <property type="component" value="Unassembled WGS sequence"/>
</dbReference>
<evidence type="ECO:0000259" key="7">
    <source>
        <dbReference type="SMART" id="SM01383"/>
    </source>
</evidence>
<evidence type="ECO:0000256" key="2">
    <source>
        <dbReference type="ARBA" id="ARBA00022980"/>
    </source>
</evidence>
<dbReference type="SUPFAM" id="SSF50104">
    <property type="entry name" value="Translation proteins SH3-like domain"/>
    <property type="match status" value="1"/>
</dbReference>
<proteinExistence type="inferred from homology"/>
<feature type="compositionally biased region" description="Polar residues" evidence="4">
    <location>
        <begin position="223"/>
        <end position="245"/>
    </location>
</feature>
<keyword evidence="5" id="KW-0812">Transmembrane</keyword>
<dbReference type="SUPFAM" id="SSF50249">
    <property type="entry name" value="Nucleic acid-binding proteins"/>
    <property type="match status" value="1"/>
</dbReference>
<dbReference type="InterPro" id="IPR008991">
    <property type="entry name" value="Translation_prot_SH3-like_sf"/>
</dbReference>
<gene>
    <name evidence="8" type="ORF">GEV33_007482</name>
</gene>
<feature type="region of interest" description="Disordered" evidence="4">
    <location>
        <begin position="111"/>
        <end position="146"/>
    </location>
</feature>
<dbReference type="GO" id="GO:0005762">
    <property type="term" value="C:mitochondrial large ribosomal subunit"/>
    <property type="evidence" value="ECO:0007669"/>
    <property type="project" value="TreeGrafter"/>
</dbReference>
<dbReference type="InterPro" id="IPR013761">
    <property type="entry name" value="SAM/pointed_sf"/>
</dbReference>
<keyword evidence="5" id="KW-1133">Transmembrane helix</keyword>
<dbReference type="FunFam" id="2.40.50.140:FF:000157">
    <property type="entry name" value="39S ribosomal protein L2, mitochondrial"/>
    <property type="match status" value="1"/>
</dbReference>
<organism evidence="8 9">
    <name type="scientific">Tenebrio molitor</name>
    <name type="common">Yellow mealworm beetle</name>
    <dbReference type="NCBI Taxonomy" id="7067"/>
    <lineage>
        <taxon>Eukaryota</taxon>
        <taxon>Metazoa</taxon>
        <taxon>Ecdysozoa</taxon>
        <taxon>Arthropoda</taxon>
        <taxon>Hexapoda</taxon>
        <taxon>Insecta</taxon>
        <taxon>Pterygota</taxon>
        <taxon>Neoptera</taxon>
        <taxon>Endopterygota</taxon>
        <taxon>Coleoptera</taxon>
        <taxon>Polyphaga</taxon>
        <taxon>Cucujiformia</taxon>
        <taxon>Tenebrionidae</taxon>
        <taxon>Tenebrio</taxon>
    </lineage>
</organism>
<evidence type="ECO:0008006" key="10">
    <source>
        <dbReference type="Google" id="ProtNLM"/>
    </source>
</evidence>
<accession>A0A8J6HIK9</accession>